<dbReference type="Proteomes" id="UP000186141">
    <property type="component" value="Unassembled WGS sequence"/>
</dbReference>
<dbReference type="STRING" id="1086013.SAMN05421774_107194"/>
<accession>A0A1N7Q7S3</accession>
<dbReference type="AlphaFoldDB" id="A0A1N7Q7S3"/>
<evidence type="ECO:0000259" key="3">
    <source>
        <dbReference type="PROSITE" id="PS51898"/>
    </source>
</evidence>
<keyword evidence="1" id="KW-0229">DNA integration</keyword>
<keyword evidence="5" id="KW-1185">Reference proteome</keyword>
<name>A0A1N7Q7S3_9RHOB</name>
<gene>
    <name evidence="4" type="ORF">SAMN05421774_107194</name>
</gene>
<dbReference type="GO" id="GO:0003677">
    <property type="term" value="F:DNA binding"/>
    <property type="evidence" value="ECO:0007669"/>
    <property type="project" value="InterPro"/>
</dbReference>
<dbReference type="InterPro" id="IPR013762">
    <property type="entry name" value="Integrase-like_cat_sf"/>
</dbReference>
<dbReference type="InterPro" id="IPR011010">
    <property type="entry name" value="DNA_brk_join_enz"/>
</dbReference>
<proteinExistence type="predicted"/>
<dbReference type="InterPro" id="IPR002104">
    <property type="entry name" value="Integrase_catalytic"/>
</dbReference>
<evidence type="ECO:0000313" key="5">
    <source>
        <dbReference type="Proteomes" id="UP000186141"/>
    </source>
</evidence>
<reference evidence="4 5" key="1">
    <citation type="submission" date="2017-01" db="EMBL/GenBank/DDBJ databases">
        <authorList>
            <person name="Mah S.A."/>
            <person name="Swanson W.J."/>
            <person name="Moy G.W."/>
            <person name="Vacquier V.D."/>
        </authorList>
    </citation>
    <scope>NUCLEOTIDE SEQUENCE [LARGE SCALE GENOMIC DNA]</scope>
    <source>
        <strain evidence="4 5">DSM 26375</strain>
    </source>
</reference>
<protein>
    <submittedName>
        <fullName evidence="4">Phage integrase family protein</fullName>
    </submittedName>
</protein>
<dbReference type="RefSeq" id="WP_083701328.1">
    <property type="nucleotide sequence ID" value="NZ_BMEH01000007.1"/>
</dbReference>
<dbReference type="OrthoDB" id="7800649at2"/>
<dbReference type="SUPFAM" id="SSF56349">
    <property type="entry name" value="DNA breaking-rejoining enzymes"/>
    <property type="match status" value="1"/>
</dbReference>
<dbReference type="InterPro" id="IPR050090">
    <property type="entry name" value="Tyrosine_recombinase_XerCD"/>
</dbReference>
<feature type="domain" description="Tyr recombinase" evidence="3">
    <location>
        <begin position="182"/>
        <end position="378"/>
    </location>
</feature>
<dbReference type="Pfam" id="PF00589">
    <property type="entry name" value="Phage_integrase"/>
    <property type="match status" value="1"/>
</dbReference>
<dbReference type="PANTHER" id="PTHR30349:SF64">
    <property type="entry name" value="PROPHAGE INTEGRASE INTD-RELATED"/>
    <property type="match status" value="1"/>
</dbReference>
<keyword evidence="2" id="KW-0233">DNA recombination</keyword>
<dbReference type="PANTHER" id="PTHR30349">
    <property type="entry name" value="PHAGE INTEGRASE-RELATED"/>
    <property type="match status" value="1"/>
</dbReference>
<evidence type="ECO:0000256" key="2">
    <source>
        <dbReference type="ARBA" id="ARBA00023172"/>
    </source>
</evidence>
<sequence>MRYDDRLLSGADPLYAPGMDQGRYWKAPARYVKAGYVVKRVRLEGSDLEKAARCRALTREMLEWYEGAEKVEAGTWQWLIGRYKGDEFSPFQEVKPITRATYTAEVAKMETGIGQERLADWNQVRIKQWHRGMLSEGRSVDYAKRQVTQLRIVVNYGAQIENAECARLAFILSKMEFPSPQPRQKAMTREQAEAIVAAADAAGHVSFGTAILLLFETGLRQVDVRGQWLDAGQSDGGISSRGKRWADGLTWDMIDADATTLRKITSKTGAEAEYNLLDLPVLRVWLKAMDRKAGPIFTMRDGTPYKTRYFSALFSRFREKAGVPEDVWLMDTRAGAITEAKAAGANPADIRDLAGHADIQTTNRYMRGRKDGTARVIKLRQERAS</sequence>
<dbReference type="Gene3D" id="1.10.443.10">
    <property type="entry name" value="Intergrase catalytic core"/>
    <property type="match status" value="1"/>
</dbReference>
<evidence type="ECO:0000313" key="4">
    <source>
        <dbReference type="EMBL" id="SIT18884.1"/>
    </source>
</evidence>
<dbReference type="GO" id="GO:0006310">
    <property type="term" value="P:DNA recombination"/>
    <property type="evidence" value="ECO:0007669"/>
    <property type="project" value="UniProtKB-KW"/>
</dbReference>
<dbReference type="EMBL" id="FTOT01000007">
    <property type="protein sequence ID" value="SIT18884.1"/>
    <property type="molecule type" value="Genomic_DNA"/>
</dbReference>
<organism evidence="4 5">
    <name type="scientific">Gemmobacter megaterium</name>
    <dbReference type="NCBI Taxonomy" id="1086013"/>
    <lineage>
        <taxon>Bacteria</taxon>
        <taxon>Pseudomonadati</taxon>
        <taxon>Pseudomonadota</taxon>
        <taxon>Alphaproteobacteria</taxon>
        <taxon>Rhodobacterales</taxon>
        <taxon>Paracoccaceae</taxon>
        <taxon>Gemmobacter</taxon>
    </lineage>
</organism>
<dbReference type="GO" id="GO:0015074">
    <property type="term" value="P:DNA integration"/>
    <property type="evidence" value="ECO:0007669"/>
    <property type="project" value="UniProtKB-KW"/>
</dbReference>
<evidence type="ECO:0000256" key="1">
    <source>
        <dbReference type="ARBA" id="ARBA00022908"/>
    </source>
</evidence>
<dbReference type="PROSITE" id="PS51898">
    <property type="entry name" value="TYR_RECOMBINASE"/>
    <property type="match status" value="1"/>
</dbReference>